<accession>A0A7J6NPJ7</accession>
<protein>
    <submittedName>
        <fullName evidence="1">Uncharacterized protein</fullName>
    </submittedName>
</protein>
<sequence>MNKKPVDILLGIDYCDVVGSIRYMHKKNDVTRCDAYVTTGEKDAILFDNKKKVGPKKNSEKEPLIYLMHVRPINVLVPIYVRDA</sequence>
<dbReference type="AlphaFoldDB" id="A0A7J6NPJ7"/>
<dbReference type="EMBL" id="JABANP010000251">
    <property type="protein sequence ID" value="KAF4685745.1"/>
    <property type="molecule type" value="Genomic_DNA"/>
</dbReference>
<organism evidence="1 2">
    <name type="scientific">Perkinsus olseni</name>
    <name type="common">Perkinsus atlanticus</name>
    <dbReference type="NCBI Taxonomy" id="32597"/>
    <lineage>
        <taxon>Eukaryota</taxon>
        <taxon>Sar</taxon>
        <taxon>Alveolata</taxon>
        <taxon>Perkinsozoa</taxon>
        <taxon>Perkinsea</taxon>
        <taxon>Perkinsida</taxon>
        <taxon>Perkinsidae</taxon>
        <taxon>Perkinsus</taxon>
    </lineage>
</organism>
<gene>
    <name evidence="1" type="ORF">FOZ60_006213</name>
</gene>
<reference evidence="1 2" key="1">
    <citation type="submission" date="2020-04" db="EMBL/GenBank/DDBJ databases">
        <title>Perkinsus olseni comparative genomics.</title>
        <authorList>
            <person name="Bogema D.R."/>
        </authorList>
    </citation>
    <scope>NUCLEOTIDE SEQUENCE [LARGE SCALE GENOMIC DNA]</scope>
    <source>
        <strain evidence="1">00978-12</strain>
    </source>
</reference>
<dbReference type="Proteomes" id="UP000541610">
    <property type="component" value="Unassembled WGS sequence"/>
</dbReference>
<proteinExistence type="predicted"/>
<comment type="caution">
    <text evidence="1">The sequence shown here is derived from an EMBL/GenBank/DDBJ whole genome shotgun (WGS) entry which is preliminary data.</text>
</comment>
<name>A0A7J6NPJ7_PEROL</name>
<evidence type="ECO:0000313" key="2">
    <source>
        <dbReference type="Proteomes" id="UP000541610"/>
    </source>
</evidence>
<evidence type="ECO:0000313" key="1">
    <source>
        <dbReference type="EMBL" id="KAF4685745.1"/>
    </source>
</evidence>